<evidence type="ECO:0000256" key="4">
    <source>
        <dbReference type="ARBA" id="ARBA00022473"/>
    </source>
</evidence>
<evidence type="ECO:0000256" key="7">
    <source>
        <dbReference type="ARBA" id="ARBA00022806"/>
    </source>
</evidence>
<feature type="compositionally biased region" description="Acidic residues" evidence="12">
    <location>
        <begin position="1343"/>
        <end position="1381"/>
    </location>
</feature>
<evidence type="ECO:0000256" key="2">
    <source>
        <dbReference type="ARBA" id="ARBA00008708"/>
    </source>
</evidence>
<keyword evidence="9" id="KW-0156">Chromatin regulator</keyword>
<evidence type="ECO:0000256" key="9">
    <source>
        <dbReference type="ARBA" id="ARBA00022853"/>
    </source>
</evidence>
<dbReference type="PROSITE" id="PS51194">
    <property type="entry name" value="HELICASE_CTER"/>
    <property type="match status" value="1"/>
</dbReference>
<dbReference type="OrthoDB" id="5857104at2759"/>
<feature type="domain" description="Helicase ATP-binding" evidence="13">
    <location>
        <begin position="741"/>
        <end position="907"/>
    </location>
</feature>
<dbReference type="PROSITE" id="PS51192">
    <property type="entry name" value="HELICASE_ATP_BIND_1"/>
    <property type="match status" value="1"/>
</dbReference>
<reference evidence="15 16" key="1">
    <citation type="journal article" date="2018" name="Cell">
        <title>The Chara Genome: Secondary Complexity and Implications for Plant Terrestrialization.</title>
        <authorList>
            <person name="Nishiyama T."/>
            <person name="Sakayama H."/>
            <person name="Vries J.D."/>
            <person name="Buschmann H."/>
            <person name="Saint-Marcoux D."/>
            <person name="Ullrich K.K."/>
            <person name="Haas F.B."/>
            <person name="Vanderstraeten L."/>
            <person name="Becker D."/>
            <person name="Lang D."/>
            <person name="Vosolsobe S."/>
            <person name="Rombauts S."/>
            <person name="Wilhelmsson P.K.I."/>
            <person name="Janitza P."/>
            <person name="Kern R."/>
            <person name="Heyl A."/>
            <person name="Rumpler F."/>
            <person name="Villalobos L.I.A.C."/>
            <person name="Clay J.M."/>
            <person name="Skokan R."/>
            <person name="Toyoda A."/>
            <person name="Suzuki Y."/>
            <person name="Kagoshima H."/>
            <person name="Schijlen E."/>
            <person name="Tajeshwar N."/>
            <person name="Catarino B."/>
            <person name="Hetherington A.J."/>
            <person name="Saltykova A."/>
            <person name="Bonnot C."/>
            <person name="Breuninger H."/>
            <person name="Symeonidi A."/>
            <person name="Radhakrishnan G.V."/>
            <person name="Van Nieuwerburgh F."/>
            <person name="Deforce D."/>
            <person name="Chang C."/>
            <person name="Karol K.G."/>
            <person name="Hedrich R."/>
            <person name="Ulvskov P."/>
            <person name="Glockner G."/>
            <person name="Delwiche C.F."/>
            <person name="Petrasek J."/>
            <person name="Van de Peer Y."/>
            <person name="Friml J."/>
            <person name="Beilby M."/>
            <person name="Dolan L."/>
            <person name="Kohara Y."/>
            <person name="Sugano S."/>
            <person name="Fujiyama A."/>
            <person name="Delaux P.-M."/>
            <person name="Quint M."/>
            <person name="TheiBen G."/>
            <person name="Hagemann M."/>
            <person name="Harholt J."/>
            <person name="Dunand C."/>
            <person name="Zachgo S."/>
            <person name="Langdale J."/>
            <person name="Maumus F."/>
            <person name="Straeten D.V.D."/>
            <person name="Gould S.B."/>
            <person name="Rensing S.A."/>
        </authorList>
    </citation>
    <scope>NUCLEOTIDE SEQUENCE [LARGE SCALE GENOMIC DNA]</scope>
    <source>
        <strain evidence="15 16">S276</strain>
    </source>
</reference>
<feature type="region of interest" description="Disordered" evidence="12">
    <location>
        <begin position="223"/>
        <end position="443"/>
    </location>
</feature>
<comment type="caution">
    <text evidence="15">The sequence shown here is derived from an EMBL/GenBank/DDBJ whole genome shotgun (WGS) entry which is preliminary data.</text>
</comment>
<dbReference type="EMBL" id="BFEA01000318">
    <property type="protein sequence ID" value="GBG79414.1"/>
    <property type="molecule type" value="Genomic_DNA"/>
</dbReference>
<feature type="compositionally biased region" description="Basic and acidic residues" evidence="12">
    <location>
        <begin position="1396"/>
        <end position="1411"/>
    </location>
</feature>
<accession>A0A388LAW1</accession>
<dbReference type="PANTHER" id="PTHR10799">
    <property type="entry name" value="SNF2/RAD54 HELICASE FAMILY"/>
    <property type="match status" value="1"/>
</dbReference>
<keyword evidence="11" id="KW-0175">Coiled coil</keyword>
<feature type="region of interest" description="Disordered" evidence="12">
    <location>
        <begin position="1671"/>
        <end position="1708"/>
    </location>
</feature>
<feature type="compositionally biased region" description="Acidic residues" evidence="12">
    <location>
        <begin position="233"/>
        <end position="242"/>
    </location>
</feature>
<comment type="subcellular location">
    <subcellularLocation>
        <location evidence="1">Nucleus</location>
    </subcellularLocation>
</comment>
<dbReference type="SMART" id="SM00487">
    <property type="entry name" value="DEXDc"/>
    <property type="match status" value="1"/>
</dbReference>
<dbReference type="SUPFAM" id="SSF52540">
    <property type="entry name" value="P-loop containing nucleoside triphosphate hydrolases"/>
    <property type="match status" value="2"/>
</dbReference>
<feature type="coiled-coil region" evidence="11">
    <location>
        <begin position="541"/>
        <end position="568"/>
    </location>
</feature>
<dbReference type="InterPro" id="IPR027417">
    <property type="entry name" value="P-loop_NTPase"/>
</dbReference>
<evidence type="ECO:0000313" key="16">
    <source>
        <dbReference type="Proteomes" id="UP000265515"/>
    </source>
</evidence>
<feature type="compositionally biased region" description="Basic and acidic residues" evidence="12">
    <location>
        <begin position="257"/>
        <end position="299"/>
    </location>
</feature>
<name>A0A388LAW1_CHABU</name>
<feature type="region of interest" description="Disordered" evidence="12">
    <location>
        <begin position="661"/>
        <end position="703"/>
    </location>
</feature>
<dbReference type="GO" id="GO:0003678">
    <property type="term" value="F:DNA helicase activity"/>
    <property type="evidence" value="ECO:0007669"/>
    <property type="project" value="UniProtKB-EC"/>
</dbReference>
<feature type="compositionally biased region" description="Basic and acidic residues" evidence="12">
    <location>
        <begin position="190"/>
        <end position="211"/>
    </location>
</feature>
<keyword evidence="8" id="KW-0067">ATP-binding</keyword>
<evidence type="ECO:0000256" key="1">
    <source>
        <dbReference type="ARBA" id="ARBA00004123"/>
    </source>
</evidence>
<dbReference type="SMART" id="SM00490">
    <property type="entry name" value="HELICc"/>
    <property type="match status" value="1"/>
</dbReference>
<feature type="region of interest" description="Disordered" evidence="12">
    <location>
        <begin position="1721"/>
        <end position="1867"/>
    </location>
</feature>
<keyword evidence="10" id="KW-0539">Nucleus</keyword>
<feature type="compositionally biased region" description="Basic and acidic residues" evidence="12">
    <location>
        <begin position="663"/>
        <end position="703"/>
    </location>
</feature>
<evidence type="ECO:0000256" key="11">
    <source>
        <dbReference type="SAM" id="Coils"/>
    </source>
</evidence>
<feature type="compositionally biased region" description="Basic and acidic residues" evidence="12">
    <location>
        <begin position="1731"/>
        <end position="1775"/>
    </location>
</feature>
<dbReference type="Proteomes" id="UP000265515">
    <property type="component" value="Unassembled WGS sequence"/>
</dbReference>
<keyword evidence="7" id="KW-0347">Helicase</keyword>
<keyword evidence="6" id="KW-0378">Hydrolase</keyword>
<dbReference type="InterPro" id="IPR049730">
    <property type="entry name" value="SNF2/RAD54-like_C"/>
</dbReference>
<feature type="region of interest" description="Disordered" evidence="12">
    <location>
        <begin position="1580"/>
        <end position="1612"/>
    </location>
</feature>
<dbReference type="Pfam" id="PF14619">
    <property type="entry name" value="SnAC"/>
    <property type="match status" value="1"/>
</dbReference>
<gene>
    <name evidence="15" type="ORF">CBR_g29561</name>
</gene>
<feature type="region of interest" description="Disordered" evidence="12">
    <location>
        <begin position="105"/>
        <end position="211"/>
    </location>
</feature>
<feature type="compositionally biased region" description="Gly residues" evidence="12">
    <location>
        <begin position="366"/>
        <end position="399"/>
    </location>
</feature>
<dbReference type="Gramene" id="GBG79414">
    <property type="protein sequence ID" value="GBG79414"/>
    <property type="gene ID" value="CBR_g29561"/>
</dbReference>
<feature type="compositionally biased region" description="Gly residues" evidence="12">
    <location>
        <begin position="416"/>
        <end position="425"/>
    </location>
</feature>
<dbReference type="FunFam" id="3.40.50.10810:FF:000016">
    <property type="entry name" value="Chromatin structure-remodeling complex protein SYD"/>
    <property type="match status" value="1"/>
</dbReference>
<evidence type="ECO:0000259" key="13">
    <source>
        <dbReference type="PROSITE" id="PS51192"/>
    </source>
</evidence>
<dbReference type="GO" id="GO:0016787">
    <property type="term" value="F:hydrolase activity"/>
    <property type="evidence" value="ECO:0007669"/>
    <property type="project" value="UniProtKB-KW"/>
</dbReference>
<keyword evidence="5" id="KW-0547">Nucleotide-binding</keyword>
<feature type="compositionally biased region" description="Basic and acidic residues" evidence="12">
    <location>
        <begin position="352"/>
        <end position="365"/>
    </location>
</feature>
<dbReference type="Gene3D" id="3.40.50.10810">
    <property type="entry name" value="Tandem AAA-ATPase domain"/>
    <property type="match status" value="1"/>
</dbReference>
<organism evidence="15 16">
    <name type="scientific">Chara braunii</name>
    <name type="common">Braun's stonewort</name>
    <dbReference type="NCBI Taxonomy" id="69332"/>
    <lineage>
        <taxon>Eukaryota</taxon>
        <taxon>Viridiplantae</taxon>
        <taxon>Streptophyta</taxon>
        <taxon>Charophyceae</taxon>
        <taxon>Charales</taxon>
        <taxon>Characeae</taxon>
        <taxon>Chara</taxon>
    </lineage>
</organism>
<feature type="region of interest" description="Disordered" evidence="12">
    <location>
        <begin position="1332"/>
        <end position="1554"/>
    </location>
</feature>
<evidence type="ECO:0000256" key="5">
    <source>
        <dbReference type="ARBA" id="ARBA00022741"/>
    </source>
</evidence>
<keyword evidence="16" id="KW-1185">Reference proteome</keyword>
<dbReference type="SMART" id="SM01314">
    <property type="entry name" value="SnAC"/>
    <property type="match status" value="1"/>
</dbReference>
<evidence type="ECO:0000256" key="3">
    <source>
        <dbReference type="ARBA" id="ARBA00012551"/>
    </source>
</evidence>
<dbReference type="GO" id="GO:0042393">
    <property type="term" value="F:histone binding"/>
    <property type="evidence" value="ECO:0007669"/>
    <property type="project" value="InterPro"/>
</dbReference>
<dbReference type="Pfam" id="PF00176">
    <property type="entry name" value="SNF2-rel_dom"/>
    <property type="match status" value="1"/>
</dbReference>
<dbReference type="InterPro" id="IPR038718">
    <property type="entry name" value="SNF2-like_sf"/>
</dbReference>
<sequence length="1920" mass="213061">MMVIPAAGLEGGLAVESLAFRQMEEDRGGGGVGSASESGGLGETAAVGGALVGGAGEDYRAGSQLLIHGAEAAASLKQSGNDPRYLALLRFLKSLATHVPRGAASDDVGVGDDQEAGLGSPALLPPTAAEEGSNGGGEVLAGNDHCIPGKNGQIGSAGLPDVDGGKTKKGSSTTTMEKKEAAMAGGGGRTEGEHIGKKAGNDRDGARCDQSKTTEVMMMTMMTMPKPMMKKEEEEEEEDVTEESNQKGSEHGGNGGKSDERAREEGGDCNGRDGERMAMADAETDGKQMAREGGKKEGEGEVEEEEEEDGFGGKVALGGEEEGGRERLSGSQSRSKLPAGNEETMSAGDGVEAGKRRMEIEKERGGGPTEGGGQGGGGGSGGGGGGVGGGGGGCAGGRGGGEEKGKLPRGETEALGEGGGKVGGEGGKEAVEEGEEEDEPLLRPEQIARIRAQRLALSLPPHLPEEFKKTCLLEQQRLKLLALQRKVRYEVGAEKKLQERCTPDVLCDWGLMRLRRDEVVRALARSDGRYVDSRAYMGVESDDLQRRKREAERQRRAEEEERTRLVLARKRFLTELFNFVREFSVQQQQVLKRRKQRNDFIQGWHGKQRQRASRAERLRVQALKNDDQEAYMRLVEESKNERLKTLLGKTDELLRKLGAMVKKQKEVQNDGGEAEKKEDRQGRDGGGDNEDNSGKKKDYMEGQRRYNSMVHTVEEKVTKQPSMLEGGQLRQYQIEGLQWMLSLYNNNLNGILADEMGLGKTIQTISLIAYLIENKGVMGPHLIVAPKAVLPNWVSEFTHWAPTISCVLYDGKVEDRKQVREDWINGSKFSVLMTHYDLIMRDKAFLKKISWNYLIVDEGHRLKNHECMLARTIVTGYQIRRRVLLTGTPIQNSLSELWSLLNFLLPTIFNSSQNFEEWFNAPFANSTDVTLTEEEQLLVIRRLHHVIRPFLLRRKKSEVEKFLPGKTQVILKCDLSAWQRAYYHQILNSSRVGLDVGSGRSRALQNTAMQLRKCCNHPYLFLEGMDHRPRTDEIVRSSGKFELLDRLLPKLKLAGHRILLFSQMTRLMDVLEDYLEMRGFRYLRLDGNTKTEDRGVLLKKFNAPDSPYFMFLLSTRAGGLGLNLQTADTVILFDSDWNPQMDQQAEDRAHRIGQKKEVRVFVLVSVGSIEEEILERAKSKMGIDAKVIQAGLFNTTSTAQERREMLEEIMRRGTEKLGKDVPTERDINRLAARDEGEFEFFEKMDEERRREDSRSRLMEEHEIPSWVFLEEPAEDKSRTGKAGDAGGVMGKRRRKEVVYADVLSDNQWLKIIEDGEDLGEVIREKIRRRRRRQEAREKKEAADSEEIVGEIEEAVDGAPADVEDGEAAGQAEEAEGQGAEEVDYRWEEYQIQNDVGKGERSDGMQDKRLPEADLALPAAVIPAEIEGRKTNKRSVKSWNEGRHRHRRDSDRDVAEAPGEGPSLDIERQDAGGFSSEDGARWATNKERRRRRERERGADPAAVHRPADSELGQERGNQVVDWGGARDENQAAEQQGLRDGNGGGEHDRVREIERGWETGRHRTKVRLRDRESAESRLFAVPKIEGVDAGPDPFRGWARPEDNKARPTHTEEEKVAAVVERGKFQWVRDDKGDKAGNASELFALAEPGGEAASVTGSVPGIDDTTKVRIRGVGQITSPSTPKGADFQGFPSTSQKRQRGSRRPRDYGGFMSFAVDDRDKAKIGVKEGGMAVDVGKEEGRGRQERQREREREIERERERQRERERVCERKQEVKEEPPTHSNDYFVGGDAAPNSAKKRRLKLDVIGSGELGRSGQASSSKGVERSGWGGGRYGGPWSAIASSNSRPEVDANSGCRSGSSPGDGKKLLKDRRIGEEMWQRRDAWGGLEAQEPVEEPLEILDGVQLLRQKGLYGPVKGKRKHRGL</sequence>
<feature type="compositionally biased region" description="Basic and acidic residues" evidence="12">
    <location>
        <begin position="1543"/>
        <end position="1554"/>
    </location>
</feature>
<dbReference type="Pfam" id="PF00271">
    <property type="entry name" value="Helicase_C"/>
    <property type="match status" value="1"/>
</dbReference>
<feature type="compositionally biased region" description="Basic and acidic residues" evidence="12">
    <location>
        <begin position="1596"/>
        <end position="1612"/>
    </location>
</feature>
<evidence type="ECO:0000313" key="15">
    <source>
        <dbReference type="EMBL" id="GBG79414.1"/>
    </source>
</evidence>
<comment type="similarity">
    <text evidence="2">Belongs to the helicase family.</text>
</comment>
<dbReference type="InterPro" id="IPR001650">
    <property type="entry name" value="Helicase_C-like"/>
</dbReference>
<dbReference type="GO" id="GO:0005634">
    <property type="term" value="C:nucleus"/>
    <property type="evidence" value="ECO:0007669"/>
    <property type="project" value="UniProtKB-SubCell"/>
</dbReference>
<dbReference type="Gene3D" id="3.40.50.300">
    <property type="entry name" value="P-loop containing nucleotide triphosphate hydrolases"/>
    <property type="match status" value="1"/>
</dbReference>
<keyword evidence="4" id="KW-0217">Developmental protein</keyword>
<feature type="compositionally biased region" description="Acidic residues" evidence="12">
    <location>
        <begin position="300"/>
        <end position="310"/>
    </location>
</feature>
<dbReference type="InterPro" id="IPR029295">
    <property type="entry name" value="SnAC"/>
</dbReference>
<feature type="domain" description="Helicase C-terminal" evidence="14">
    <location>
        <begin position="1043"/>
        <end position="1210"/>
    </location>
</feature>
<dbReference type="FunFam" id="3.40.50.300:FF:000755">
    <property type="entry name" value="Probable ATP-dependent DNA helicase CHR12"/>
    <property type="match status" value="1"/>
</dbReference>
<evidence type="ECO:0000256" key="8">
    <source>
        <dbReference type="ARBA" id="ARBA00022840"/>
    </source>
</evidence>
<evidence type="ECO:0000256" key="10">
    <source>
        <dbReference type="ARBA" id="ARBA00023242"/>
    </source>
</evidence>
<feature type="compositionally biased region" description="Basic and acidic residues" evidence="12">
    <location>
        <begin position="400"/>
        <end position="412"/>
    </location>
</feature>
<evidence type="ECO:0000256" key="6">
    <source>
        <dbReference type="ARBA" id="ARBA00022801"/>
    </source>
</evidence>
<protein>
    <recommendedName>
        <fullName evidence="3">DNA helicase</fullName>
        <ecNumber evidence="3">3.6.4.12</ecNumber>
    </recommendedName>
</protein>
<proteinExistence type="inferred from homology"/>
<dbReference type="STRING" id="69332.A0A388LAW1"/>
<dbReference type="CDD" id="cd18793">
    <property type="entry name" value="SF2_C_SNF"/>
    <property type="match status" value="1"/>
</dbReference>
<evidence type="ECO:0000256" key="12">
    <source>
        <dbReference type="SAM" id="MobiDB-lite"/>
    </source>
</evidence>
<evidence type="ECO:0000259" key="14">
    <source>
        <dbReference type="PROSITE" id="PS51194"/>
    </source>
</evidence>
<dbReference type="EC" id="3.6.4.12" evidence="3"/>
<dbReference type="InterPro" id="IPR000330">
    <property type="entry name" value="SNF2_N"/>
</dbReference>
<dbReference type="GO" id="GO:0005524">
    <property type="term" value="F:ATP binding"/>
    <property type="evidence" value="ECO:0007669"/>
    <property type="project" value="UniProtKB-KW"/>
</dbReference>
<dbReference type="GO" id="GO:0006325">
    <property type="term" value="P:chromatin organization"/>
    <property type="evidence" value="ECO:0007669"/>
    <property type="project" value="UniProtKB-KW"/>
</dbReference>
<dbReference type="InterPro" id="IPR014001">
    <property type="entry name" value="Helicase_ATP-bd"/>
</dbReference>